<evidence type="ECO:0000256" key="1">
    <source>
        <dbReference type="SAM" id="MobiDB-lite"/>
    </source>
</evidence>
<keyword evidence="2" id="KW-1185">Reference proteome</keyword>
<reference evidence="3" key="1">
    <citation type="submission" date="2016-11" db="UniProtKB">
        <authorList>
            <consortium name="WormBaseParasite"/>
        </authorList>
    </citation>
    <scope>IDENTIFICATION</scope>
</reference>
<dbReference type="InterPro" id="IPR013083">
    <property type="entry name" value="Znf_RING/FYVE/PHD"/>
</dbReference>
<dbReference type="Gene3D" id="3.30.40.10">
    <property type="entry name" value="Zinc/RING finger domain, C3HC4 (zinc finger)"/>
    <property type="match status" value="1"/>
</dbReference>
<proteinExistence type="predicted"/>
<dbReference type="Proteomes" id="UP000095287">
    <property type="component" value="Unplaced"/>
</dbReference>
<evidence type="ECO:0000313" key="3">
    <source>
        <dbReference type="WBParaSite" id="L893_g26557.t1"/>
    </source>
</evidence>
<sequence length="421" mass="46896">MAAAGTTCRCGVVIQHGSEGNAAHECQLGTASSTITDGQVIHLRSNVDEVFIPHFDSEFSASLVQDTLTLPVSTSEPRIATESQADSPSESAQGSRSESDSDGEVQFLGITRRGSRYDADESRPETPERPRARIPTIAEDLRRMGREIVPITYPGTYRERLWMRPPPQRLNSNGVEERPTEEGHSEEYRSDLASYSTRSEMVLAMLRAYSAENSVSADDFAEMRAQRDAIIQNIEESNARRRAILLRTPPPPLLQVRIPRQEPPQPMVEEVPGHCPVCKNLYGVPKLLKCCGRSICEQCEATHFEPVRNRKRSKKHPMMIECPVCHVRTKKKQKLVVNVALKNAWASKVEPVTVECSSCHESRDSSFLFYCMTCGAEDRFCSSCGFKIHLGHEVEAVDATTGEIPQEKIAVRRPLPTCEAS</sequence>
<name>A0A1I7ZIL2_9BILA</name>
<feature type="compositionally biased region" description="Polar residues" evidence="1">
    <location>
        <begin position="75"/>
        <end position="96"/>
    </location>
</feature>
<feature type="compositionally biased region" description="Basic and acidic residues" evidence="1">
    <location>
        <begin position="115"/>
        <end position="131"/>
    </location>
</feature>
<accession>A0A1I7ZIL2</accession>
<feature type="region of interest" description="Disordered" evidence="1">
    <location>
        <begin position="164"/>
        <end position="192"/>
    </location>
</feature>
<evidence type="ECO:0000313" key="2">
    <source>
        <dbReference type="Proteomes" id="UP000095287"/>
    </source>
</evidence>
<dbReference type="AlphaFoldDB" id="A0A1I7ZIL2"/>
<dbReference type="WBParaSite" id="L893_g26557.t1">
    <property type="protein sequence ID" value="L893_g26557.t1"/>
    <property type="gene ID" value="L893_g26557"/>
</dbReference>
<organism evidence="2 3">
    <name type="scientific">Steinernema glaseri</name>
    <dbReference type="NCBI Taxonomy" id="37863"/>
    <lineage>
        <taxon>Eukaryota</taxon>
        <taxon>Metazoa</taxon>
        <taxon>Ecdysozoa</taxon>
        <taxon>Nematoda</taxon>
        <taxon>Chromadorea</taxon>
        <taxon>Rhabditida</taxon>
        <taxon>Tylenchina</taxon>
        <taxon>Panagrolaimomorpha</taxon>
        <taxon>Strongyloidoidea</taxon>
        <taxon>Steinernematidae</taxon>
        <taxon>Steinernema</taxon>
    </lineage>
</organism>
<feature type="compositionally biased region" description="Basic and acidic residues" evidence="1">
    <location>
        <begin position="175"/>
        <end position="190"/>
    </location>
</feature>
<feature type="region of interest" description="Disordered" evidence="1">
    <location>
        <begin position="75"/>
        <end position="133"/>
    </location>
</feature>
<protein>
    <submittedName>
        <fullName evidence="3">RING-type domain-containing protein</fullName>
    </submittedName>
</protein>